<dbReference type="Proteomes" id="UP000631114">
    <property type="component" value="Unassembled WGS sequence"/>
</dbReference>
<evidence type="ECO:0008006" key="3">
    <source>
        <dbReference type="Google" id="ProtNLM"/>
    </source>
</evidence>
<comment type="caution">
    <text evidence="1">The sequence shown here is derived from an EMBL/GenBank/DDBJ whole genome shotgun (WGS) entry which is preliminary data.</text>
</comment>
<name>A0A835LPB9_9MAGN</name>
<dbReference type="SUPFAM" id="SSF54593">
    <property type="entry name" value="Glyoxalase/Bleomycin resistance protein/Dihydroxybiphenyl dioxygenase"/>
    <property type="match status" value="2"/>
</dbReference>
<dbReference type="Gene3D" id="3.10.180.10">
    <property type="entry name" value="2,3-Dihydroxybiphenyl 1,2-Dioxygenase, domain 1"/>
    <property type="match status" value="2"/>
</dbReference>
<protein>
    <recommendedName>
        <fullName evidence="3">Lactoylglutathione lyase</fullName>
    </recommendedName>
</protein>
<accession>A0A835LPB9</accession>
<dbReference type="AlphaFoldDB" id="A0A835LPB9"/>
<sequence length="202" mass="22839">MTSSYILHKVSFSVFGAAGYDVGNQFGHFTIVTDDVNGKVQRILEKDGIVLDGGFDKVLVKDPDGYTFELIEQEHHSEIISPALGMKLLRKEVFPKLKYTSAFLSFAHDSTNQVVFEFRAYHDVVEYPQGNSNIQYFVLFEDLYKIGGVVYQAVQELGGSIKRLYSRSEGDRMNALCFLDPDGLKMVLARSLFLKWMDGVNK</sequence>
<organism evidence="1 2">
    <name type="scientific">Coptis chinensis</name>
    <dbReference type="NCBI Taxonomy" id="261450"/>
    <lineage>
        <taxon>Eukaryota</taxon>
        <taxon>Viridiplantae</taxon>
        <taxon>Streptophyta</taxon>
        <taxon>Embryophyta</taxon>
        <taxon>Tracheophyta</taxon>
        <taxon>Spermatophyta</taxon>
        <taxon>Magnoliopsida</taxon>
        <taxon>Ranunculales</taxon>
        <taxon>Ranunculaceae</taxon>
        <taxon>Coptidoideae</taxon>
        <taxon>Coptis</taxon>
    </lineage>
</organism>
<dbReference type="EMBL" id="JADFTS010000006">
    <property type="protein sequence ID" value="KAF9602440.1"/>
    <property type="molecule type" value="Genomic_DNA"/>
</dbReference>
<keyword evidence="2" id="KW-1185">Reference proteome</keyword>
<proteinExistence type="predicted"/>
<dbReference type="PANTHER" id="PTHR46036">
    <property type="entry name" value="LACTOYLGLUTATHIONE LYASE"/>
    <property type="match status" value="1"/>
</dbReference>
<dbReference type="GO" id="GO:0004462">
    <property type="term" value="F:lactoylglutathione lyase activity"/>
    <property type="evidence" value="ECO:0007669"/>
    <property type="project" value="TreeGrafter"/>
</dbReference>
<reference evidence="1 2" key="1">
    <citation type="submission" date="2020-10" db="EMBL/GenBank/DDBJ databases">
        <title>The Coptis chinensis genome and diversification of protoberbering-type alkaloids.</title>
        <authorList>
            <person name="Wang B."/>
            <person name="Shu S."/>
            <person name="Song C."/>
            <person name="Liu Y."/>
        </authorList>
    </citation>
    <scope>NUCLEOTIDE SEQUENCE [LARGE SCALE GENOMIC DNA]</scope>
    <source>
        <strain evidence="1">HL-2020</strain>
        <tissue evidence="1">Leaf</tissue>
    </source>
</reference>
<dbReference type="GO" id="GO:0005737">
    <property type="term" value="C:cytoplasm"/>
    <property type="evidence" value="ECO:0007669"/>
    <property type="project" value="TreeGrafter"/>
</dbReference>
<gene>
    <name evidence="1" type="ORF">IFM89_027569</name>
</gene>
<evidence type="ECO:0000313" key="2">
    <source>
        <dbReference type="Proteomes" id="UP000631114"/>
    </source>
</evidence>
<dbReference type="GO" id="GO:0019243">
    <property type="term" value="P:methylglyoxal catabolic process to D-lactate via S-lactoyl-glutathione"/>
    <property type="evidence" value="ECO:0007669"/>
    <property type="project" value="TreeGrafter"/>
</dbReference>
<evidence type="ECO:0000313" key="1">
    <source>
        <dbReference type="EMBL" id="KAF9602440.1"/>
    </source>
</evidence>
<dbReference type="InterPro" id="IPR029068">
    <property type="entry name" value="Glyas_Bleomycin-R_OHBP_Dase"/>
</dbReference>
<dbReference type="OrthoDB" id="16820at2759"/>
<dbReference type="PANTHER" id="PTHR46036:SF5">
    <property type="entry name" value="LACTOYLGLUTATHIONE LYASE"/>
    <property type="match status" value="1"/>
</dbReference>